<reference evidence="3" key="1">
    <citation type="submission" date="2015-07" db="EMBL/GenBank/DDBJ databases">
        <authorList>
            <person name="Rodrigo-Torres Lidia"/>
            <person name="Arahal R.David."/>
        </authorList>
    </citation>
    <scope>NUCLEOTIDE SEQUENCE [LARGE SCALE GENOMIC DNA]</scope>
    <source>
        <strain evidence="3">CECT 5096</strain>
    </source>
</reference>
<sequence length="82" mass="9247">MSNKKRPDKLQNVDVSSTPALRNRSSAESSGATNLWLDEFTERMTHPGPEEEEFFERRRQLNLGAGIDENGNLVTSNSKPKE</sequence>
<feature type="compositionally biased region" description="Polar residues" evidence="1">
    <location>
        <begin position="13"/>
        <end position="33"/>
    </location>
</feature>
<protein>
    <submittedName>
        <fullName evidence="2">Uncharacterized protein</fullName>
    </submittedName>
</protein>
<evidence type="ECO:0000313" key="2">
    <source>
        <dbReference type="EMBL" id="CTQ63546.1"/>
    </source>
</evidence>
<dbReference type="STRING" id="311410.LA5095_02636"/>
<feature type="region of interest" description="Disordered" evidence="1">
    <location>
        <begin position="1"/>
        <end position="36"/>
    </location>
</feature>
<evidence type="ECO:0000256" key="1">
    <source>
        <dbReference type="SAM" id="MobiDB-lite"/>
    </source>
</evidence>
<dbReference type="Proteomes" id="UP000049983">
    <property type="component" value="Unassembled WGS sequence"/>
</dbReference>
<dbReference type="EMBL" id="CXWC01000001">
    <property type="protein sequence ID" value="CTQ63546.1"/>
    <property type="molecule type" value="Genomic_DNA"/>
</dbReference>
<keyword evidence="3" id="KW-1185">Reference proteome</keyword>
<name>A0A0M7AEB9_9HYPH</name>
<accession>A0A0M7AEB9</accession>
<organism evidence="2 3">
    <name type="scientific">Roseibium album</name>
    <dbReference type="NCBI Taxonomy" id="311410"/>
    <lineage>
        <taxon>Bacteria</taxon>
        <taxon>Pseudomonadati</taxon>
        <taxon>Pseudomonadota</taxon>
        <taxon>Alphaproteobacteria</taxon>
        <taxon>Hyphomicrobiales</taxon>
        <taxon>Stappiaceae</taxon>
        <taxon>Roseibium</taxon>
    </lineage>
</organism>
<proteinExistence type="predicted"/>
<gene>
    <name evidence="2" type="ORF">LA5096_00005</name>
</gene>
<evidence type="ECO:0000313" key="3">
    <source>
        <dbReference type="Proteomes" id="UP000049983"/>
    </source>
</evidence>
<dbReference type="AlphaFoldDB" id="A0A0M7AEB9"/>